<reference evidence="1 2" key="1">
    <citation type="submission" date="2020-07" db="EMBL/GenBank/DDBJ databases">
        <authorList>
            <person name="Feng H."/>
        </authorList>
    </citation>
    <scope>NUCLEOTIDE SEQUENCE [LARGE SCALE GENOMIC DNA]</scope>
    <source>
        <strain evidence="2">s-11</strain>
    </source>
</reference>
<dbReference type="AlphaFoldDB" id="A0A7W1XBC0"/>
<proteinExistence type="predicted"/>
<accession>A0A7W1XBC0</accession>
<keyword evidence="2" id="KW-1185">Reference proteome</keyword>
<evidence type="ECO:0000313" key="2">
    <source>
        <dbReference type="Proteomes" id="UP000530514"/>
    </source>
</evidence>
<sequence>MAKYKAKLTWRETDPQERREVQVGDEVEIQKGLKFTVLDIFPWEGRQAYWTDKIGVVYADELIRQ</sequence>
<dbReference type="RefSeq" id="WP_033101648.1">
    <property type="nucleotide sequence ID" value="NZ_JACEIP010000016.1"/>
</dbReference>
<dbReference type="Proteomes" id="UP000530514">
    <property type="component" value="Unassembled WGS sequence"/>
</dbReference>
<dbReference type="EMBL" id="JACEIP010000016">
    <property type="protein sequence ID" value="MBA4543428.1"/>
    <property type="molecule type" value="Genomic_DNA"/>
</dbReference>
<gene>
    <name evidence="1" type="ORF">H1164_11025</name>
</gene>
<name>A0A7W1XBC0_9BACL</name>
<comment type="caution">
    <text evidence="1">The sequence shown here is derived from an EMBL/GenBank/DDBJ whole genome shotgun (WGS) entry which is preliminary data.</text>
</comment>
<dbReference type="OrthoDB" id="2989779at2"/>
<protein>
    <submittedName>
        <fullName evidence="1">Uncharacterized protein</fullName>
    </submittedName>
</protein>
<organism evidence="1 2">
    <name type="scientific">Thermoactinomyces daqus</name>
    <dbReference type="NCBI Taxonomy" id="1329516"/>
    <lineage>
        <taxon>Bacteria</taxon>
        <taxon>Bacillati</taxon>
        <taxon>Bacillota</taxon>
        <taxon>Bacilli</taxon>
        <taxon>Bacillales</taxon>
        <taxon>Thermoactinomycetaceae</taxon>
        <taxon>Thermoactinomyces</taxon>
    </lineage>
</organism>
<evidence type="ECO:0000313" key="1">
    <source>
        <dbReference type="EMBL" id="MBA4543428.1"/>
    </source>
</evidence>